<evidence type="ECO:0000256" key="3">
    <source>
        <dbReference type="ARBA" id="ARBA00023002"/>
    </source>
</evidence>
<dbReference type="GO" id="GO:0016616">
    <property type="term" value="F:oxidoreductase activity, acting on the CH-OH group of donors, NAD or NADP as acceptor"/>
    <property type="evidence" value="ECO:0007669"/>
    <property type="project" value="TreeGrafter"/>
</dbReference>
<dbReference type="OrthoDB" id="15140at2759"/>
<dbReference type="PANTHER" id="PTHR42760">
    <property type="entry name" value="SHORT-CHAIN DEHYDROGENASES/REDUCTASES FAMILY MEMBER"/>
    <property type="match status" value="1"/>
</dbReference>
<dbReference type="GO" id="GO:0048038">
    <property type="term" value="F:quinone binding"/>
    <property type="evidence" value="ECO:0007669"/>
    <property type="project" value="TreeGrafter"/>
</dbReference>
<dbReference type="PANTHER" id="PTHR42760:SF133">
    <property type="entry name" value="3-OXOACYL-[ACYL-CARRIER-PROTEIN] REDUCTASE"/>
    <property type="match status" value="1"/>
</dbReference>
<keyword evidence="2" id="KW-0521">NADP</keyword>
<protein>
    <submittedName>
        <fullName evidence="5">Uncharacterized protein</fullName>
    </submittedName>
</protein>
<dbReference type="Gene3D" id="3.40.50.720">
    <property type="entry name" value="NAD(P)-binding Rossmann-like Domain"/>
    <property type="match status" value="1"/>
</dbReference>
<accession>A0A4P9WAH2</accession>
<evidence type="ECO:0000256" key="4">
    <source>
        <dbReference type="RuleBase" id="RU000363"/>
    </source>
</evidence>
<sequence>MGDPLSPVILRTVPRRGAAAAPITGPKACAVEIASRGADVITYSSEKSRVEAAAPAAVAEFQKLGVRALHVQSDAGSVDTGNKLLEKIKREFGKIDVIVNNAGGASSPIFSAAPASPLERTNSSQTSSYLHHAVYSQSIHVESEYDRIFAINTKGVFFFVTSALDLGLLQDHGRIINITSVESRSGTPNGGVYAASKAALEAISRSWASELGSRNITANCVAPGPVVTAMLESGHSGEAGKAIKDWMVATTPLGRLDQVADIANVGDG</sequence>
<keyword evidence="6" id="KW-1185">Reference proteome</keyword>
<dbReference type="Pfam" id="PF00106">
    <property type="entry name" value="adh_short"/>
    <property type="match status" value="1"/>
</dbReference>
<dbReference type="PRINTS" id="PR00080">
    <property type="entry name" value="SDRFAMILY"/>
</dbReference>
<comment type="similarity">
    <text evidence="1 4">Belongs to the short-chain dehydrogenases/reductases (SDR) family.</text>
</comment>
<evidence type="ECO:0000256" key="1">
    <source>
        <dbReference type="ARBA" id="ARBA00006484"/>
    </source>
</evidence>
<dbReference type="EMBL" id="KZ996223">
    <property type="protein sequence ID" value="RKO89212.1"/>
    <property type="molecule type" value="Genomic_DNA"/>
</dbReference>
<dbReference type="PROSITE" id="PS00061">
    <property type="entry name" value="ADH_SHORT"/>
    <property type="match status" value="1"/>
</dbReference>
<reference evidence="6" key="1">
    <citation type="journal article" date="2018" name="Nat. Microbiol.">
        <title>Leveraging single-cell genomics to expand the fungal tree of life.</title>
        <authorList>
            <person name="Ahrendt S.R."/>
            <person name="Quandt C.A."/>
            <person name="Ciobanu D."/>
            <person name="Clum A."/>
            <person name="Salamov A."/>
            <person name="Andreopoulos B."/>
            <person name="Cheng J.F."/>
            <person name="Woyke T."/>
            <person name="Pelin A."/>
            <person name="Henrissat B."/>
            <person name="Reynolds N.K."/>
            <person name="Benny G.L."/>
            <person name="Smith M.E."/>
            <person name="James T.Y."/>
            <person name="Grigoriev I.V."/>
        </authorList>
    </citation>
    <scope>NUCLEOTIDE SEQUENCE [LARGE SCALE GENOMIC DNA]</scope>
</reference>
<evidence type="ECO:0000313" key="5">
    <source>
        <dbReference type="EMBL" id="RKO89212.1"/>
    </source>
</evidence>
<evidence type="ECO:0000313" key="6">
    <source>
        <dbReference type="Proteomes" id="UP000269721"/>
    </source>
</evidence>
<dbReference type="AlphaFoldDB" id="A0A4P9WAH2"/>
<name>A0A4P9WAH2_9FUNG</name>
<dbReference type="GO" id="GO:0006633">
    <property type="term" value="P:fatty acid biosynthetic process"/>
    <property type="evidence" value="ECO:0007669"/>
    <property type="project" value="TreeGrafter"/>
</dbReference>
<gene>
    <name evidence="5" type="ORF">BDK51DRAFT_39822</name>
</gene>
<dbReference type="InterPro" id="IPR020904">
    <property type="entry name" value="Sc_DH/Rdtase_CS"/>
</dbReference>
<dbReference type="InterPro" id="IPR002347">
    <property type="entry name" value="SDR_fam"/>
</dbReference>
<dbReference type="Proteomes" id="UP000269721">
    <property type="component" value="Unassembled WGS sequence"/>
</dbReference>
<organism evidence="5 6">
    <name type="scientific">Blyttiomyces helicus</name>
    <dbReference type="NCBI Taxonomy" id="388810"/>
    <lineage>
        <taxon>Eukaryota</taxon>
        <taxon>Fungi</taxon>
        <taxon>Fungi incertae sedis</taxon>
        <taxon>Chytridiomycota</taxon>
        <taxon>Chytridiomycota incertae sedis</taxon>
        <taxon>Chytridiomycetes</taxon>
        <taxon>Chytridiomycetes incertae sedis</taxon>
        <taxon>Blyttiomyces</taxon>
    </lineage>
</organism>
<dbReference type="SUPFAM" id="SSF51735">
    <property type="entry name" value="NAD(P)-binding Rossmann-fold domains"/>
    <property type="match status" value="1"/>
</dbReference>
<dbReference type="InterPro" id="IPR036291">
    <property type="entry name" value="NAD(P)-bd_dom_sf"/>
</dbReference>
<evidence type="ECO:0000256" key="2">
    <source>
        <dbReference type="ARBA" id="ARBA00022857"/>
    </source>
</evidence>
<keyword evidence="3" id="KW-0560">Oxidoreductase</keyword>
<dbReference type="PRINTS" id="PR00081">
    <property type="entry name" value="GDHRDH"/>
</dbReference>
<proteinExistence type="inferred from homology"/>